<dbReference type="EMBL" id="CP036532">
    <property type="protein sequence ID" value="QBK32019.1"/>
    <property type="molecule type" value="Genomic_DNA"/>
</dbReference>
<organism evidence="3 4">
    <name type="scientific">Roseitalea porphyridii</name>
    <dbReference type="NCBI Taxonomy" id="1852022"/>
    <lineage>
        <taxon>Bacteria</taxon>
        <taxon>Pseudomonadati</taxon>
        <taxon>Pseudomonadota</taxon>
        <taxon>Alphaproteobacteria</taxon>
        <taxon>Hyphomicrobiales</taxon>
        <taxon>Ahrensiaceae</taxon>
        <taxon>Roseitalea</taxon>
    </lineage>
</organism>
<dbReference type="Proteomes" id="UP000293719">
    <property type="component" value="Chromosome"/>
</dbReference>
<keyword evidence="2" id="KW-0732">Signal</keyword>
<evidence type="ECO:0000256" key="1">
    <source>
        <dbReference type="SAM" id="MobiDB-lite"/>
    </source>
</evidence>
<dbReference type="GeneID" id="90768877"/>
<accession>A0A4P6V5H1</accession>
<dbReference type="AlphaFoldDB" id="A0A4P6V5H1"/>
<evidence type="ECO:0000313" key="4">
    <source>
        <dbReference type="Proteomes" id="UP000293719"/>
    </source>
</evidence>
<evidence type="ECO:0000256" key="2">
    <source>
        <dbReference type="SAM" id="SignalP"/>
    </source>
</evidence>
<keyword evidence="4" id="KW-1185">Reference proteome</keyword>
<sequence length="68" mass="7533">MKKTMLALAAVMFPATAMAQSTALDVFQWEPNPATQIDTRDTRSIVNQAKDEEQRARLGDGSPAYGRY</sequence>
<dbReference type="OrthoDB" id="9851178at2"/>
<name>A0A4P6V5H1_9HYPH</name>
<proteinExistence type="predicted"/>
<protein>
    <recommendedName>
        <fullName evidence="5">DUF4148 domain-containing protein</fullName>
    </recommendedName>
</protein>
<dbReference type="RefSeq" id="WP_131617661.1">
    <property type="nucleotide sequence ID" value="NZ_CP036532.1"/>
</dbReference>
<dbReference type="KEGG" id="rpod:E0E05_16350"/>
<feature type="signal peptide" evidence="2">
    <location>
        <begin position="1"/>
        <end position="19"/>
    </location>
</feature>
<feature type="region of interest" description="Disordered" evidence="1">
    <location>
        <begin position="49"/>
        <end position="68"/>
    </location>
</feature>
<feature type="chain" id="PRO_5020537124" description="DUF4148 domain-containing protein" evidence="2">
    <location>
        <begin position="20"/>
        <end position="68"/>
    </location>
</feature>
<feature type="compositionally biased region" description="Basic and acidic residues" evidence="1">
    <location>
        <begin position="49"/>
        <end position="58"/>
    </location>
</feature>
<evidence type="ECO:0000313" key="3">
    <source>
        <dbReference type="EMBL" id="QBK32019.1"/>
    </source>
</evidence>
<gene>
    <name evidence="3" type="ORF">E0E05_16350</name>
</gene>
<reference evidence="3 4" key="1">
    <citation type="journal article" date="2017" name="Int. J. Syst. Evol. Microbiol.">
        <title>Roseitalea porphyridii gen. nov., sp. nov., isolated from a red alga, and reclassification of Hoeflea suaedae Chung et al. 2013 as Pseudohoeflea suaedae gen. nov., comb. nov.</title>
        <authorList>
            <person name="Hyeon J.W."/>
            <person name="Jeong S.E."/>
            <person name="Baek K."/>
            <person name="Jeon C.O."/>
        </authorList>
    </citation>
    <scope>NUCLEOTIDE SEQUENCE [LARGE SCALE GENOMIC DNA]</scope>
    <source>
        <strain evidence="3 4">MA7-20</strain>
    </source>
</reference>
<evidence type="ECO:0008006" key="5">
    <source>
        <dbReference type="Google" id="ProtNLM"/>
    </source>
</evidence>